<accession>A0A9R1KXW9</accession>
<comment type="caution">
    <text evidence="1">The sequence shown here is derived from an EMBL/GenBank/DDBJ whole genome shotgun (WGS) entry which is preliminary data.</text>
</comment>
<dbReference type="Proteomes" id="UP000815260">
    <property type="component" value="Chromosome 5D"/>
</dbReference>
<organism evidence="1">
    <name type="scientific">Triticum aestivum</name>
    <name type="common">Wheat</name>
    <dbReference type="NCBI Taxonomy" id="4565"/>
    <lineage>
        <taxon>Eukaryota</taxon>
        <taxon>Viridiplantae</taxon>
        <taxon>Streptophyta</taxon>
        <taxon>Embryophyta</taxon>
        <taxon>Tracheophyta</taxon>
        <taxon>Spermatophyta</taxon>
        <taxon>Magnoliopsida</taxon>
        <taxon>Liliopsida</taxon>
        <taxon>Poales</taxon>
        <taxon>Poaceae</taxon>
        <taxon>BOP clade</taxon>
        <taxon>Pooideae</taxon>
        <taxon>Triticodae</taxon>
        <taxon>Triticeae</taxon>
        <taxon>Triticinae</taxon>
        <taxon>Triticum</taxon>
    </lineage>
</organism>
<reference evidence="1" key="2">
    <citation type="submission" date="2020-03" db="EMBL/GenBank/DDBJ databases">
        <title>The second near-complete assembly of the hexaploid bread wheat (Triticum aestivum) genome.</title>
        <authorList>
            <person name="Zimin A.V."/>
            <person name="Puiu D."/>
            <person name="Shumante A."/>
            <person name="Alonge M."/>
            <person name="Salzberg S.L."/>
        </authorList>
    </citation>
    <scope>NUCLEOTIDE SEQUENCE</scope>
    <source>
        <tissue evidence="1">Leaf</tissue>
    </source>
</reference>
<reference evidence="1" key="1">
    <citation type="journal article" date="2017" name="Gigascience">
        <title>The first near-complete assembly of the hexaploid bread wheat genome, Triticum aestivum.</title>
        <authorList>
            <person name="Zimin A.V."/>
            <person name="Puiu D."/>
            <person name="Hall R."/>
            <person name="Kingan S."/>
            <person name="Clavijo B.J."/>
            <person name="Salzberg S.L."/>
        </authorList>
    </citation>
    <scope>NUCLEOTIDE SEQUENCE</scope>
    <source>
        <tissue evidence="1">Leaf</tissue>
    </source>
</reference>
<dbReference type="EMBL" id="CM022225">
    <property type="protein sequence ID" value="KAF7070374.1"/>
    <property type="molecule type" value="Genomic_DNA"/>
</dbReference>
<protein>
    <submittedName>
        <fullName evidence="1">Uncharacterized protein</fullName>
    </submittedName>
</protein>
<gene>
    <name evidence="1" type="ORF">CFC21_075895</name>
</gene>
<feature type="non-terminal residue" evidence="1">
    <location>
        <position position="1"/>
    </location>
</feature>
<evidence type="ECO:0000313" key="1">
    <source>
        <dbReference type="EMBL" id="KAF7070374.1"/>
    </source>
</evidence>
<name>A0A9R1KXW9_WHEAT</name>
<proteinExistence type="predicted"/>
<sequence>EKSSKIRLSLLLKP</sequence>